<dbReference type="Proteomes" id="UP001151287">
    <property type="component" value="Unassembled WGS sequence"/>
</dbReference>
<comment type="caution">
    <text evidence="2">The sequence shown here is derived from an EMBL/GenBank/DDBJ whole genome shotgun (WGS) entry which is preliminary data.</text>
</comment>
<organism evidence="2 3">
    <name type="scientific">Rhynchospora breviuscula</name>
    <dbReference type="NCBI Taxonomy" id="2022672"/>
    <lineage>
        <taxon>Eukaryota</taxon>
        <taxon>Viridiplantae</taxon>
        <taxon>Streptophyta</taxon>
        <taxon>Embryophyta</taxon>
        <taxon>Tracheophyta</taxon>
        <taxon>Spermatophyta</taxon>
        <taxon>Magnoliopsida</taxon>
        <taxon>Liliopsida</taxon>
        <taxon>Poales</taxon>
        <taxon>Cyperaceae</taxon>
        <taxon>Cyperoideae</taxon>
        <taxon>Rhynchosporeae</taxon>
        <taxon>Rhynchospora</taxon>
    </lineage>
</organism>
<dbReference type="OrthoDB" id="675217at2759"/>
<accession>A0A9Q0CYA4</accession>
<keyword evidence="3" id="KW-1185">Reference proteome</keyword>
<protein>
    <recommendedName>
        <fullName evidence="1">Reverse transcriptase zinc-binding domain-containing protein</fullName>
    </recommendedName>
</protein>
<reference evidence="2" key="1">
    <citation type="journal article" date="2022" name="Cell">
        <title>Repeat-based holocentromeres influence genome architecture and karyotype evolution.</title>
        <authorList>
            <person name="Hofstatter P.G."/>
            <person name="Thangavel G."/>
            <person name="Lux T."/>
            <person name="Neumann P."/>
            <person name="Vondrak T."/>
            <person name="Novak P."/>
            <person name="Zhang M."/>
            <person name="Costa L."/>
            <person name="Castellani M."/>
            <person name="Scott A."/>
            <person name="Toegelov H."/>
            <person name="Fuchs J."/>
            <person name="Mata-Sucre Y."/>
            <person name="Dias Y."/>
            <person name="Vanzela A.L.L."/>
            <person name="Huettel B."/>
            <person name="Almeida C.C.S."/>
            <person name="Simkova H."/>
            <person name="Souza G."/>
            <person name="Pedrosa-Harand A."/>
            <person name="Macas J."/>
            <person name="Mayer K.F.X."/>
            <person name="Houben A."/>
            <person name="Marques A."/>
        </authorList>
    </citation>
    <scope>NUCLEOTIDE SEQUENCE</scope>
    <source>
        <strain evidence="2">RhyBre1mFocal</strain>
    </source>
</reference>
<sequence length="304" mass="35271">MPLHYMQAIRLPILVVWHLEGMRRNFFWKGKDKCLGGHCLVNWSKCCLPKENGGLGIISLDLQNQALLIKWLWKLKAEQNSLWTNTVRELYGTTDIDALPNIAHISVGFKDILLCKEFFSASILASADPSQAWRWTPGGYFTSSSAYKAMANTGVRSQFQNWLWKIKAPPKVKVFLWLLLQERLLTQDNLLLRGWPNIQSCTNCRTPVVETATHLFIHCPFAQSFWDSIQIHFNLRIINFATNLVDFWIHNRSIIGKQWDIIWAAVSWALWKERNARIFSDQTSNHFTLLREVVENIDSWTLNA</sequence>
<feature type="domain" description="Reverse transcriptase zinc-binding" evidence="1">
    <location>
        <begin position="141"/>
        <end position="226"/>
    </location>
</feature>
<dbReference type="Pfam" id="PF13966">
    <property type="entry name" value="zf-RVT"/>
    <property type="match status" value="1"/>
</dbReference>
<dbReference type="AlphaFoldDB" id="A0A9Q0CYA4"/>
<evidence type="ECO:0000313" key="2">
    <source>
        <dbReference type="EMBL" id="KAJ1702140.1"/>
    </source>
</evidence>
<dbReference type="InterPro" id="IPR026960">
    <property type="entry name" value="RVT-Znf"/>
</dbReference>
<evidence type="ECO:0000259" key="1">
    <source>
        <dbReference type="Pfam" id="PF13966"/>
    </source>
</evidence>
<dbReference type="PANTHER" id="PTHR33116:SF78">
    <property type="entry name" value="OS12G0587133 PROTEIN"/>
    <property type="match status" value="1"/>
</dbReference>
<proteinExistence type="predicted"/>
<name>A0A9Q0CYA4_9POAL</name>
<gene>
    <name evidence="2" type="ORF">LUZ63_001919</name>
</gene>
<evidence type="ECO:0000313" key="3">
    <source>
        <dbReference type="Proteomes" id="UP001151287"/>
    </source>
</evidence>
<dbReference type="PANTHER" id="PTHR33116">
    <property type="entry name" value="REVERSE TRANSCRIPTASE ZINC-BINDING DOMAIN-CONTAINING PROTEIN-RELATED-RELATED"/>
    <property type="match status" value="1"/>
</dbReference>
<dbReference type="EMBL" id="JAMQYH010000001">
    <property type="protein sequence ID" value="KAJ1702140.1"/>
    <property type="molecule type" value="Genomic_DNA"/>
</dbReference>